<dbReference type="EMBL" id="HBUF01321751">
    <property type="protein sequence ID" value="CAG6695105.1"/>
    <property type="molecule type" value="Transcribed_RNA"/>
</dbReference>
<proteinExistence type="predicted"/>
<feature type="region of interest" description="Disordered" evidence="1">
    <location>
        <begin position="151"/>
        <end position="309"/>
    </location>
</feature>
<accession>A0A8D8TZP0</accession>
<dbReference type="EMBL" id="HBUF01321752">
    <property type="protein sequence ID" value="CAG6695106.1"/>
    <property type="molecule type" value="Transcribed_RNA"/>
</dbReference>
<reference evidence="2" key="1">
    <citation type="submission" date="2021-05" db="EMBL/GenBank/DDBJ databases">
        <authorList>
            <person name="Alioto T."/>
            <person name="Alioto T."/>
            <person name="Gomez Garrido J."/>
        </authorList>
    </citation>
    <scope>NUCLEOTIDE SEQUENCE</scope>
</reference>
<dbReference type="EMBL" id="HBUF01321754">
    <property type="protein sequence ID" value="CAG6695108.1"/>
    <property type="molecule type" value="Transcribed_RNA"/>
</dbReference>
<organism evidence="2">
    <name type="scientific">Cacopsylla melanoneura</name>
    <dbReference type="NCBI Taxonomy" id="428564"/>
    <lineage>
        <taxon>Eukaryota</taxon>
        <taxon>Metazoa</taxon>
        <taxon>Ecdysozoa</taxon>
        <taxon>Arthropoda</taxon>
        <taxon>Hexapoda</taxon>
        <taxon>Insecta</taxon>
        <taxon>Pterygota</taxon>
        <taxon>Neoptera</taxon>
        <taxon>Paraneoptera</taxon>
        <taxon>Hemiptera</taxon>
        <taxon>Sternorrhyncha</taxon>
        <taxon>Psylloidea</taxon>
        <taxon>Psyllidae</taxon>
        <taxon>Psyllinae</taxon>
        <taxon>Cacopsylla</taxon>
    </lineage>
</organism>
<name>A0A8D8TZP0_9HEMI</name>
<dbReference type="EMBL" id="HBUF01321753">
    <property type="protein sequence ID" value="CAG6695107.1"/>
    <property type="molecule type" value="Transcribed_RNA"/>
</dbReference>
<dbReference type="AlphaFoldDB" id="A0A8D8TZP0"/>
<sequence length="327" mass="35524">MYDPKMLGFLLVLASMLYGTINNYFYKGDGTNTNAGVQQNPQKQQAPDVNFPAIPSVNSDLYNQYVQAVAPIIKPSIPAHSSNPQGKPNIDLSNDDKQKLAQSILAELISRYKEQQKLHITSEPSEYVDDLEAQPTLDDLEETIFLPNGMTMKLPKMPKTTKKPVPGPARTGKPSAIIVPNNIKQKTKSKPTTESTKEVHGSSEVKGTMQTTTKTTSTTQKTKASPSTQPTTGDTPTTTSTVTTPSTHETTNYVTTPTTHETPTSVTTPTTHETKTSVTTHTTHETTTSVPSSTTHETTSVPSSTTHETTSVPYTCIRMVIPEVANF</sequence>
<protein>
    <submittedName>
        <fullName evidence="2">Uncharacterized protein</fullName>
    </submittedName>
</protein>
<evidence type="ECO:0000256" key="1">
    <source>
        <dbReference type="SAM" id="MobiDB-lite"/>
    </source>
</evidence>
<evidence type="ECO:0000313" key="2">
    <source>
        <dbReference type="EMBL" id="CAG6695107.1"/>
    </source>
</evidence>
<feature type="compositionally biased region" description="Low complexity" evidence="1">
    <location>
        <begin position="208"/>
        <end position="309"/>
    </location>
</feature>